<dbReference type="EMBL" id="LXQA011310159">
    <property type="protein sequence ID" value="MCI92785.1"/>
    <property type="molecule type" value="Genomic_DNA"/>
</dbReference>
<protein>
    <submittedName>
        <fullName evidence="1">Uncharacterized protein</fullName>
    </submittedName>
</protein>
<name>A0A392W1K3_9FABA</name>
<comment type="caution">
    <text evidence="1">The sequence shown here is derived from an EMBL/GenBank/DDBJ whole genome shotgun (WGS) entry which is preliminary data.</text>
</comment>
<evidence type="ECO:0000313" key="2">
    <source>
        <dbReference type="Proteomes" id="UP000265520"/>
    </source>
</evidence>
<feature type="non-terminal residue" evidence="1">
    <location>
        <position position="38"/>
    </location>
</feature>
<reference evidence="1 2" key="1">
    <citation type="journal article" date="2018" name="Front. Plant Sci.">
        <title>Red Clover (Trifolium pratense) and Zigzag Clover (T. medium) - A Picture of Genomic Similarities and Differences.</title>
        <authorList>
            <person name="Dluhosova J."/>
            <person name="Istvanek J."/>
            <person name="Nedelnik J."/>
            <person name="Repkova J."/>
        </authorList>
    </citation>
    <scope>NUCLEOTIDE SEQUENCE [LARGE SCALE GENOMIC DNA]</scope>
    <source>
        <strain evidence="2">cv. 10/8</strain>
        <tissue evidence="1">Leaf</tissue>
    </source>
</reference>
<accession>A0A392W1K3</accession>
<evidence type="ECO:0000313" key="1">
    <source>
        <dbReference type="EMBL" id="MCI92785.1"/>
    </source>
</evidence>
<dbReference type="Proteomes" id="UP000265520">
    <property type="component" value="Unassembled WGS sequence"/>
</dbReference>
<organism evidence="1 2">
    <name type="scientific">Trifolium medium</name>
    <dbReference type="NCBI Taxonomy" id="97028"/>
    <lineage>
        <taxon>Eukaryota</taxon>
        <taxon>Viridiplantae</taxon>
        <taxon>Streptophyta</taxon>
        <taxon>Embryophyta</taxon>
        <taxon>Tracheophyta</taxon>
        <taxon>Spermatophyta</taxon>
        <taxon>Magnoliopsida</taxon>
        <taxon>eudicotyledons</taxon>
        <taxon>Gunneridae</taxon>
        <taxon>Pentapetalae</taxon>
        <taxon>rosids</taxon>
        <taxon>fabids</taxon>
        <taxon>Fabales</taxon>
        <taxon>Fabaceae</taxon>
        <taxon>Papilionoideae</taxon>
        <taxon>50 kb inversion clade</taxon>
        <taxon>NPAAA clade</taxon>
        <taxon>Hologalegina</taxon>
        <taxon>IRL clade</taxon>
        <taxon>Trifolieae</taxon>
        <taxon>Trifolium</taxon>
    </lineage>
</organism>
<sequence>MVHHCVALWLAAKKIVLGKAARQSPTAKDRLERETESG</sequence>
<dbReference type="AlphaFoldDB" id="A0A392W1K3"/>
<keyword evidence="2" id="KW-1185">Reference proteome</keyword>
<proteinExistence type="predicted"/>